<dbReference type="PANTHER" id="PTHR46929:SF33">
    <property type="entry name" value="L10-INTERACTING MYB DOMAIN-CONTAINING PROTEIN-LIKE ISOFORM X1"/>
    <property type="match status" value="1"/>
</dbReference>
<comment type="caution">
    <text evidence="2">The sequence shown here is derived from an EMBL/GenBank/DDBJ whole genome shotgun (WGS) entry which is preliminary data.</text>
</comment>
<keyword evidence="3" id="KW-1185">Reference proteome</keyword>
<protein>
    <recommendedName>
        <fullName evidence="1">Myb/SANT-like domain-containing protein</fullName>
    </recommendedName>
</protein>
<name>A0A8S0QRD0_OLEEU</name>
<accession>A0A8S0QRD0</accession>
<feature type="domain" description="Myb/SANT-like" evidence="1">
    <location>
        <begin position="1"/>
        <end position="90"/>
    </location>
</feature>
<dbReference type="Pfam" id="PF12776">
    <property type="entry name" value="Myb_DNA-bind_3"/>
    <property type="match status" value="1"/>
</dbReference>
<reference evidence="2 3" key="1">
    <citation type="submission" date="2019-12" db="EMBL/GenBank/DDBJ databases">
        <authorList>
            <person name="Alioto T."/>
            <person name="Alioto T."/>
            <person name="Gomez Garrido J."/>
        </authorList>
    </citation>
    <scope>NUCLEOTIDE SEQUENCE [LARGE SCALE GENOMIC DNA]</scope>
</reference>
<organism evidence="2 3">
    <name type="scientific">Olea europaea subsp. europaea</name>
    <dbReference type="NCBI Taxonomy" id="158383"/>
    <lineage>
        <taxon>Eukaryota</taxon>
        <taxon>Viridiplantae</taxon>
        <taxon>Streptophyta</taxon>
        <taxon>Embryophyta</taxon>
        <taxon>Tracheophyta</taxon>
        <taxon>Spermatophyta</taxon>
        <taxon>Magnoliopsida</taxon>
        <taxon>eudicotyledons</taxon>
        <taxon>Gunneridae</taxon>
        <taxon>Pentapetalae</taxon>
        <taxon>asterids</taxon>
        <taxon>lamiids</taxon>
        <taxon>Lamiales</taxon>
        <taxon>Oleaceae</taxon>
        <taxon>Oleeae</taxon>
        <taxon>Olea</taxon>
    </lineage>
</organism>
<evidence type="ECO:0000313" key="2">
    <source>
        <dbReference type="EMBL" id="CAA2966850.1"/>
    </source>
</evidence>
<dbReference type="Gramene" id="OE9A107151T1">
    <property type="protein sequence ID" value="OE9A107151C1"/>
    <property type="gene ID" value="OE9A107151"/>
</dbReference>
<evidence type="ECO:0000313" key="3">
    <source>
        <dbReference type="Proteomes" id="UP000594638"/>
    </source>
</evidence>
<dbReference type="PANTHER" id="PTHR46929">
    <property type="entry name" value="EXPRESSED PROTEIN"/>
    <property type="match status" value="1"/>
</dbReference>
<proteinExistence type="predicted"/>
<dbReference type="InterPro" id="IPR024752">
    <property type="entry name" value="Myb/SANT-like_dom"/>
</dbReference>
<dbReference type="OrthoDB" id="1937145at2759"/>
<sequence>MDRYFLDILLDQVKKGNQIDGLLRKQAWAEMISLFNAKFGFLYKVGILKNQYKTLRRQYNVRKNLLELDGFAWDNARQMLTADDCIWQDHIKAHTDARQYMTRPVPWKIHYPSISGTSKRARSKAEGVVHAVRKRVTALPDMDEDLVLDACDFLEDEMKVETFLALDVKLRKKWLIRITINV</sequence>
<dbReference type="EMBL" id="CACTIH010001870">
    <property type="protein sequence ID" value="CAA2966850.1"/>
    <property type="molecule type" value="Genomic_DNA"/>
</dbReference>
<dbReference type="AlphaFoldDB" id="A0A8S0QRD0"/>
<dbReference type="Proteomes" id="UP000594638">
    <property type="component" value="Unassembled WGS sequence"/>
</dbReference>
<evidence type="ECO:0000259" key="1">
    <source>
        <dbReference type="Pfam" id="PF12776"/>
    </source>
</evidence>
<gene>
    <name evidence="2" type="ORF">OLEA9_A107151</name>
</gene>